<evidence type="ECO:0000313" key="8">
    <source>
        <dbReference type="Proteomes" id="UP000237717"/>
    </source>
</evidence>
<gene>
    <name evidence="7" type="ORF">At1D1609_55250</name>
</gene>
<dbReference type="Gene3D" id="3.40.50.300">
    <property type="entry name" value="P-loop containing nucleotide triphosphate hydrolases"/>
    <property type="match status" value="1"/>
</dbReference>
<evidence type="ECO:0000256" key="5">
    <source>
        <dbReference type="ARBA" id="ARBA00034923"/>
    </source>
</evidence>
<dbReference type="PANTHER" id="PTHR11070">
    <property type="entry name" value="UVRD / RECB / PCRA DNA HELICASE FAMILY MEMBER"/>
    <property type="match status" value="1"/>
</dbReference>
<organism evidence="7 8">
    <name type="scientific">Agrobacterium tumefaciens</name>
    <dbReference type="NCBI Taxonomy" id="358"/>
    <lineage>
        <taxon>Bacteria</taxon>
        <taxon>Pseudomonadati</taxon>
        <taxon>Pseudomonadota</taxon>
        <taxon>Alphaproteobacteria</taxon>
        <taxon>Hyphomicrobiales</taxon>
        <taxon>Rhizobiaceae</taxon>
        <taxon>Rhizobium/Agrobacterium group</taxon>
        <taxon>Agrobacterium</taxon>
        <taxon>Agrobacterium tumefaciens complex</taxon>
    </lineage>
</organism>
<keyword evidence="4" id="KW-0067">ATP-binding</keyword>
<dbReference type="Pfam" id="PF00580">
    <property type="entry name" value="UvrD-helicase"/>
    <property type="match status" value="1"/>
</dbReference>
<dbReference type="EMBL" id="CP026928">
    <property type="protein sequence ID" value="AVH45556.1"/>
    <property type="molecule type" value="Genomic_DNA"/>
</dbReference>
<accession>A0A2L2LMN6</accession>
<dbReference type="GO" id="GO:0005524">
    <property type="term" value="F:ATP binding"/>
    <property type="evidence" value="ECO:0007669"/>
    <property type="project" value="UniProtKB-KW"/>
</dbReference>
<evidence type="ECO:0000256" key="4">
    <source>
        <dbReference type="ARBA" id="ARBA00022840"/>
    </source>
</evidence>
<geneLocation type="plasmid" evidence="8">
    <name>pat1d1609b</name>
</geneLocation>
<dbReference type="GO" id="GO:0043138">
    <property type="term" value="F:3'-5' DNA helicase activity"/>
    <property type="evidence" value="ECO:0007669"/>
    <property type="project" value="TreeGrafter"/>
</dbReference>
<dbReference type="InterPro" id="IPR000212">
    <property type="entry name" value="DNA_helicase_UvrD/REP"/>
</dbReference>
<dbReference type="PANTHER" id="PTHR11070:SF2">
    <property type="entry name" value="ATP-DEPENDENT DNA HELICASE SRS2"/>
    <property type="match status" value="1"/>
</dbReference>
<dbReference type="SUPFAM" id="SSF52540">
    <property type="entry name" value="P-loop containing nucleoside triphosphate hydrolases"/>
    <property type="match status" value="1"/>
</dbReference>
<dbReference type="InterPro" id="IPR014016">
    <property type="entry name" value="UvrD-like_ATP-bd"/>
</dbReference>
<evidence type="ECO:0000259" key="6">
    <source>
        <dbReference type="Pfam" id="PF00580"/>
    </source>
</evidence>
<evidence type="ECO:0000256" key="2">
    <source>
        <dbReference type="ARBA" id="ARBA00022801"/>
    </source>
</evidence>
<keyword evidence="1" id="KW-0547">Nucleotide-binding</keyword>
<evidence type="ECO:0000256" key="1">
    <source>
        <dbReference type="ARBA" id="ARBA00022741"/>
    </source>
</evidence>
<reference evidence="7 8" key="1">
    <citation type="submission" date="2018-02" db="EMBL/GenBank/DDBJ databases">
        <title>Complete genome sequence of Agrobacterium tumefaciens 1D1609.</title>
        <authorList>
            <person name="Cho S.-T."/>
            <person name="Haryono M."/>
            <person name="Chang H.-H."/>
            <person name="Santos M.N."/>
            <person name="Lai E.-M."/>
            <person name="Kuo C.-H."/>
        </authorList>
    </citation>
    <scope>NUCLEOTIDE SEQUENCE [LARGE SCALE GENOMIC DNA]</scope>
    <source>
        <strain evidence="7 8">1D1609</strain>
        <plasmid evidence="8">Plasmid pat1d1609b</plasmid>
    </source>
</reference>
<evidence type="ECO:0000256" key="3">
    <source>
        <dbReference type="ARBA" id="ARBA00022806"/>
    </source>
</evidence>
<keyword evidence="3 7" id="KW-0347">Helicase</keyword>
<dbReference type="InterPro" id="IPR027417">
    <property type="entry name" value="P-loop_NTPase"/>
</dbReference>
<evidence type="ECO:0000313" key="7">
    <source>
        <dbReference type="EMBL" id="AVH45556.1"/>
    </source>
</evidence>
<dbReference type="Proteomes" id="UP000237717">
    <property type="component" value="Plasmid pAt1D1609b"/>
</dbReference>
<keyword evidence="7" id="KW-0614">Plasmid</keyword>
<dbReference type="AlphaFoldDB" id="A0A2L2LMN6"/>
<dbReference type="GO" id="GO:0000725">
    <property type="term" value="P:recombinational repair"/>
    <property type="evidence" value="ECO:0007669"/>
    <property type="project" value="TreeGrafter"/>
</dbReference>
<dbReference type="GO" id="GO:0016787">
    <property type="term" value="F:hydrolase activity"/>
    <property type="evidence" value="ECO:0007669"/>
    <property type="project" value="UniProtKB-KW"/>
</dbReference>
<keyword evidence="2" id="KW-0378">Hydrolase</keyword>
<feature type="domain" description="UvrD-like helicase ATP-binding" evidence="6">
    <location>
        <begin position="112"/>
        <end position="167"/>
    </location>
</feature>
<name>A0A2L2LMN6_AGRTU</name>
<sequence>MDEISILHCNRGSLGAPAGCGKTHLIATSLLAYGSAKPVLILTHTNAGVAALRSRLDAAGVPRARYRITTIDGWALRLVGTFPERSGQDPQILSLKFPANDYPAVRQGTLNILEGGHLRDVMHATYSRVIVDEYQDCITQQHQMVCRLADILPTCVLGDDMQAIFGWGTNVLVRWAEVESAFPPLPPMSTPWRWNNVGCSAFGQWLLWVRVALTRGEPVDLRLAPSEVSWVPITGPDDVQALTRAAYTSSPVNGGGALIVCDSRVPRRHRDIASRVRGAVVVENADLSDFIRFAEHFDFAAPGAADALIDFAGETLTGVGPAQLKQRLTTLLAGRSQKAPTDAEMAAVSFSNNPNPKSAADFLVEINRQAGVSQLRPAILRACIQALNASRSAAEFHDMAVRAREQSRVLGRSVPNRAVGSTLLLKGLEADVSIVIDTDALDARNLYVAMTRGSRRLVICSTNPILTRFM</sequence>
<proteinExistence type="predicted"/>
<protein>
    <recommendedName>
        <fullName evidence="5">DNA 3'-5' helicase II</fullName>
    </recommendedName>
</protein>
<dbReference type="GO" id="GO:0003677">
    <property type="term" value="F:DNA binding"/>
    <property type="evidence" value="ECO:0007669"/>
    <property type="project" value="InterPro"/>
</dbReference>